<organism evidence="1 2">
    <name type="scientific">Zea mays</name>
    <name type="common">Maize</name>
    <dbReference type="NCBI Taxonomy" id="4577"/>
    <lineage>
        <taxon>Eukaryota</taxon>
        <taxon>Viridiplantae</taxon>
        <taxon>Streptophyta</taxon>
        <taxon>Embryophyta</taxon>
        <taxon>Tracheophyta</taxon>
        <taxon>Spermatophyta</taxon>
        <taxon>Magnoliopsida</taxon>
        <taxon>Liliopsida</taxon>
        <taxon>Poales</taxon>
        <taxon>Poaceae</taxon>
        <taxon>PACMAD clade</taxon>
        <taxon>Panicoideae</taxon>
        <taxon>Andropogonodae</taxon>
        <taxon>Andropogoneae</taxon>
        <taxon>Tripsacinae</taxon>
        <taxon>Zea</taxon>
    </lineage>
</organism>
<reference evidence="1" key="3">
    <citation type="submission" date="2021-05" db="UniProtKB">
        <authorList>
            <consortium name="EnsemblPlants"/>
        </authorList>
    </citation>
    <scope>IDENTIFICATION</scope>
    <source>
        <strain evidence="1">cv. B73</strain>
    </source>
</reference>
<dbReference type="Gramene" id="Zm00001eb323850_T001">
    <property type="protein sequence ID" value="Zm00001eb323850_P001"/>
    <property type="gene ID" value="Zm00001eb323850"/>
</dbReference>
<dbReference type="InParanoid" id="A0A804QF42"/>
<reference evidence="2" key="1">
    <citation type="submission" date="2015-12" db="EMBL/GenBank/DDBJ databases">
        <title>Update maize B73 reference genome by single molecule sequencing technologies.</title>
        <authorList>
            <consortium name="Maize Genome Sequencing Project"/>
            <person name="Ware D."/>
        </authorList>
    </citation>
    <scope>NUCLEOTIDE SEQUENCE [LARGE SCALE GENOMIC DNA]</scope>
    <source>
        <strain evidence="2">cv. B73</strain>
    </source>
</reference>
<evidence type="ECO:0000313" key="1">
    <source>
        <dbReference type="EnsemblPlants" id="Zm00001eb323850_P001"/>
    </source>
</evidence>
<evidence type="ECO:0000313" key="2">
    <source>
        <dbReference type="Proteomes" id="UP000007305"/>
    </source>
</evidence>
<reference evidence="1" key="2">
    <citation type="submission" date="2019-07" db="EMBL/GenBank/DDBJ databases">
        <authorList>
            <person name="Seetharam A."/>
            <person name="Woodhouse M."/>
            <person name="Cannon E."/>
        </authorList>
    </citation>
    <scope>NUCLEOTIDE SEQUENCE [LARGE SCALE GENOMIC DNA]</scope>
    <source>
        <strain evidence="1">cv. B73</strain>
    </source>
</reference>
<dbReference type="EnsemblPlants" id="Zm00001eb323850_T001">
    <property type="protein sequence ID" value="Zm00001eb323850_P001"/>
    <property type="gene ID" value="Zm00001eb323850"/>
</dbReference>
<keyword evidence="2" id="KW-1185">Reference proteome</keyword>
<accession>A0A804QF42</accession>
<dbReference type="Proteomes" id="UP000007305">
    <property type="component" value="Chromosome 7"/>
</dbReference>
<protein>
    <submittedName>
        <fullName evidence="1">Uncharacterized protein</fullName>
    </submittedName>
</protein>
<name>A0A804QF42_MAIZE</name>
<dbReference type="AlphaFoldDB" id="A0A804QF42"/>
<proteinExistence type="predicted"/>
<sequence>MALLGELNLSILRGNYRLIIASKLHICTYTVRKKHICFIDNSEICWNANWDPFLAAEGSASRHHLHMGVYFLNDSGYVMANISSIFFLLLEQLYVPINDTSSPDLLIVQELMPLLTLIGCCCTKKS</sequence>